<accession>A0A4U6TIN9</accession>
<gene>
    <name evidence="2" type="ORF">SEVIR_8G235101v2</name>
</gene>
<dbReference type="EMBL" id="CM016559">
    <property type="protein sequence ID" value="TKW02280.1"/>
    <property type="molecule type" value="Genomic_DNA"/>
</dbReference>
<dbReference type="AlphaFoldDB" id="A0A4U6TIN9"/>
<evidence type="ECO:0000313" key="2">
    <source>
        <dbReference type="EMBL" id="TKW02278.1"/>
    </source>
</evidence>
<organism evidence="2 3">
    <name type="scientific">Setaria viridis</name>
    <name type="common">Green bristlegrass</name>
    <name type="synonym">Setaria italica subsp. viridis</name>
    <dbReference type="NCBI Taxonomy" id="4556"/>
    <lineage>
        <taxon>Eukaryota</taxon>
        <taxon>Viridiplantae</taxon>
        <taxon>Streptophyta</taxon>
        <taxon>Embryophyta</taxon>
        <taxon>Tracheophyta</taxon>
        <taxon>Spermatophyta</taxon>
        <taxon>Magnoliopsida</taxon>
        <taxon>Liliopsida</taxon>
        <taxon>Poales</taxon>
        <taxon>Poaceae</taxon>
        <taxon>PACMAD clade</taxon>
        <taxon>Panicoideae</taxon>
        <taxon>Panicodae</taxon>
        <taxon>Paniceae</taxon>
        <taxon>Cenchrinae</taxon>
        <taxon>Setaria</taxon>
    </lineage>
</organism>
<reference evidence="2 3" key="1">
    <citation type="submission" date="2019-03" db="EMBL/GenBank/DDBJ databases">
        <title>WGS assembly of Setaria viridis.</title>
        <authorList>
            <person name="Huang P."/>
            <person name="Jenkins J."/>
            <person name="Grimwood J."/>
            <person name="Barry K."/>
            <person name="Healey A."/>
            <person name="Mamidi S."/>
            <person name="Sreedasyam A."/>
            <person name="Shu S."/>
            <person name="Feldman M."/>
            <person name="Wu J."/>
            <person name="Yu Y."/>
            <person name="Chen C."/>
            <person name="Johnson J."/>
            <person name="Rokhsar D."/>
            <person name="Baxter I."/>
            <person name="Schmutz J."/>
            <person name="Brutnell T."/>
            <person name="Kellogg E."/>
        </authorList>
    </citation>
    <scope>NUCLEOTIDE SEQUENCE [LARGE SCALE GENOMIC DNA]</scope>
    <source>
        <strain evidence="3">cv. A10</strain>
    </source>
</reference>
<dbReference type="Gramene" id="TKW02280">
    <property type="protein sequence ID" value="TKW02280"/>
    <property type="gene ID" value="SEVIR_8G235101v2"/>
</dbReference>
<name>A0A4U6TIN9_SETVI</name>
<dbReference type="Gramene" id="TKW02277">
    <property type="protein sequence ID" value="TKW02277"/>
    <property type="gene ID" value="SEVIR_8G235101v2"/>
</dbReference>
<keyword evidence="3" id="KW-1185">Reference proteome</keyword>
<dbReference type="Proteomes" id="UP000298652">
    <property type="component" value="Chromosome 8"/>
</dbReference>
<feature type="compositionally biased region" description="Low complexity" evidence="1">
    <location>
        <begin position="63"/>
        <end position="82"/>
    </location>
</feature>
<sequence>MVACARGHQIKLGMPHRWWEVRRGDGGPPQPRLRSQLNHRPPRVSPPLIPSSSEQTERPRQGEPLQSPVPVVLPLLQESHDS</sequence>
<dbReference type="Gramene" id="TKW02278">
    <property type="protein sequence ID" value="TKW02278"/>
    <property type="gene ID" value="SEVIR_8G235101v2"/>
</dbReference>
<evidence type="ECO:0000256" key="1">
    <source>
        <dbReference type="SAM" id="MobiDB-lite"/>
    </source>
</evidence>
<dbReference type="EMBL" id="CM016559">
    <property type="protein sequence ID" value="TKW02277.1"/>
    <property type="molecule type" value="Genomic_DNA"/>
</dbReference>
<dbReference type="EMBL" id="CM016559">
    <property type="protein sequence ID" value="TKW02278.1"/>
    <property type="molecule type" value="Genomic_DNA"/>
</dbReference>
<proteinExistence type="predicted"/>
<protein>
    <submittedName>
        <fullName evidence="2">Uncharacterized protein</fullName>
    </submittedName>
</protein>
<feature type="region of interest" description="Disordered" evidence="1">
    <location>
        <begin position="19"/>
        <end position="82"/>
    </location>
</feature>
<evidence type="ECO:0000313" key="3">
    <source>
        <dbReference type="Proteomes" id="UP000298652"/>
    </source>
</evidence>